<evidence type="ECO:0000256" key="15">
    <source>
        <dbReference type="SAM" id="Phobius"/>
    </source>
</evidence>
<dbReference type="GO" id="GO:0015097">
    <property type="term" value="F:mercury ion transmembrane transporter activity"/>
    <property type="evidence" value="ECO:0007669"/>
    <property type="project" value="InterPro"/>
</dbReference>
<dbReference type="RefSeq" id="WP_346819488.1">
    <property type="nucleotide sequence ID" value="NZ_JBDKWZ010000001.1"/>
</dbReference>
<keyword evidence="10" id="KW-0476">Mercury</keyword>
<name>A0AAW9S0M1_9BACT</name>
<dbReference type="AlphaFoldDB" id="A0AAW9S0M1"/>
<evidence type="ECO:0000256" key="6">
    <source>
        <dbReference type="ARBA" id="ARBA00022475"/>
    </source>
</evidence>
<dbReference type="Proteomes" id="UP001403385">
    <property type="component" value="Unassembled WGS sequence"/>
</dbReference>
<evidence type="ECO:0000256" key="9">
    <source>
        <dbReference type="ARBA" id="ARBA00022723"/>
    </source>
</evidence>
<organism evidence="16 17">
    <name type="scientific">Rapidithrix thailandica</name>
    <dbReference type="NCBI Taxonomy" id="413964"/>
    <lineage>
        <taxon>Bacteria</taxon>
        <taxon>Pseudomonadati</taxon>
        <taxon>Bacteroidota</taxon>
        <taxon>Cytophagia</taxon>
        <taxon>Cytophagales</taxon>
        <taxon>Flammeovirgaceae</taxon>
        <taxon>Rapidithrix</taxon>
    </lineage>
</organism>
<comment type="similarity">
    <text evidence="2">Belongs to the MerT family.</text>
</comment>
<evidence type="ECO:0000256" key="2">
    <source>
        <dbReference type="ARBA" id="ARBA00008224"/>
    </source>
</evidence>
<evidence type="ECO:0000256" key="10">
    <source>
        <dbReference type="ARBA" id="ARBA00022914"/>
    </source>
</evidence>
<evidence type="ECO:0000313" key="16">
    <source>
        <dbReference type="EMBL" id="MEN7546706.1"/>
    </source>
</evidence>
<dbReference type="InterPro" id="IPR003457">
    <property type="entry name" value="Transprt_MerT"/>
</dbReference>
<comment type="function">
    <text evidence="14">Involved in mercury resistance. Probably transfers a mercuric ion from the periplasmic Hg(2+)-binding protein MerP to the cytoplasmic mercuric reductase MerA.</text>
</comment>
<evidence type="ECO:0000256" key="7">
    <source>
        <dbReference type="ARBA" id="ARBA00022519"/>
    </source>
</evidence>
<evidence type="ECO:0000313" key="17">
    <source>
        <dbReference type="Proteomes" id="UP001403385"/>
    </source>
</evidence>
<evidence type="ECO:0000256" key="13">
    <source>
        <dbReference type="ARBA" id="ARBA00030934"/>
    </source>
</evidence>
<dbReference type="Gene3D" id="1.10.287.910">
    <property type="entry name" value="bacterial mercury transporter, merf"/>
    <property type="match status" value="1"/>
</dbReference>
<comment type="subcellular location">
    <subcellularLocation>
        <location evidence="1">Cell inner membrane</location>
        <topology evidence="1">Multi-pass membrane protein</topology>
    </subcellularLocation>
</comment>
<evidence type="ECO:0000256" key="12">
    <source>
        <dbReference type="ARBA" id="ARBA00023136"/>
    </source>
</evidence>
<dbReference type="GO" id="GO:0005886">
    <property type="term" value="C:plasma membrane"/>
    <property type="evidence" value="ECO:0007669"/>
    <property type="project" value="UniProtKB-SubCell"/>
</dbReference>
<evidence type="ECO:0000256" key="8">
    <source>
        <dbReference type="ARBA" id="ARBA00022692"/>
    </source>
</evidence>
<reference evidence="16 17" key="1">
    <citation type="submission" date="2024-04" db="EMBL/GenBank/DDBJ databases">
        <title>Novel genus in family Flammeovirgaceae.</title>
        <authorList>
            <person name="Nguyen T.H."/>
            <person name="Vuong T.Q."/>
            <person name="Le H."/>
            <person name="Kim S.-G."/>
        </authorList>
    </citation>
    <scope>NUCLEOTIDE SEQUENCE [LARGE SCALE GENOMIC DNA]</scope>
    <source>
        <strain evidence="16 17">JCM 23209</strain>
    </source>
</reference>
<keyword evidence="5" id="KW-0475">Mercuric resistance</keyword>
<protein>
    <recommendedName>
        <fullName evidence="3">Mercuric transport protein MerT</fullName>
    </recommendedName>
    <alternativeName>
        <fullName evidence="13">Mercury ion transport protein</fullName>
    </alternativeName>
</protein>
<feature type="transmembrane region" description="Helical" evidence="15">
    <location>
        <begin position="45"/>
        <end position="63"/>
    </location>
</feature>
<keyword evidence="4" id="KW-0813">Transport</keyword>
<dbReference type="GO" id="GO:0046872">
    <property type="term" value="F:metal ion binding"/>
    <property type="evidence" value="ECO:0007669"/>
    <property type="project" value="UniProtKB-KW"/>
</dbReference>
<evidence type="ECO:0000256" key="14">
    <source>
        <dbReference type="ARBA" id="ARBA00045720"/>
    </source>
</evidence>
<dbReference type="EMBL" id="JBDKWZ010000001">
    <property type="protein sequence ID" value="MEN7546706.1"/>
    <property type="molecule type" value="Genomic_DNA"/>
</dbReference>
<keyword evidence="12 15" id="KW-0472">Membrane</keyword>
<keyword evidence="8 15" id="KW-0812">Transmembrane</keyword>
<evidence type="ECO:0000256" key="1">
    <source>
        <dbReference type="ARBA" id="ARBA00004429"/>
    </source>
</evidence>
<keyword evidence="11 15" id="KW-1133">Transmembrane helix</keyword>
<keyword evidence="7" id="KW-0997">Cell inner membrane</keyword>
<sequence length="115" mass="12887">MNSKFSIIATLLASVFAHSLCCVVPLLAMLAGISGMAASFDWLTHMQPYLLMANFAFLGVAFYKVYGQPSKEHDCTCDEDHQKKNQRNKQVLWVAAIFSLVMLVVTLVHFSIHQH</sequence>
<comment type="caution">
    <text evidence="16">The sequence shown here is derived from an EMBL/GenBank/DDBJ whole genome shotgun (WGS) entry which is preliminary data.</text>
</comment>
<proteinExistence type="inferred from homology"/>
<accession>A0AAW9S0M1</accession>
<gene>
    <name evidence="16" type="ORF">AAG747_02225</name>
</gene>
<keyword evidence="9" id="KW-0479">Metal-binding</keyword>
<evidence type="ECO:0000256" key="4">
    <source>
        <dbReference type="ARBA" id="ARBA00022448"/>
    </source>
</evidence>
<feature type="transmembrane region" description="Helical" evidence="15">
    <location>
        <begin position="91"/>
        <end position="112"/>
    </location>
</feature>
<evidence type="ECO:0000256" key="5">
    <source>
        <dbReference type="ARBA" id="ARBA00022466"/>
    </source>
</evidence>
<evidence type="ECO:0000256" key="11">
    <source>
        <dbReference type="ARBA" id="ARBA00022989"/>
    </source>
</evidence>
<evidence type="ECO:0000256" key="3">
    <source>
        <dbReference type="ARBA" id="ARBA00017053"/>
    </source>
</evidence>
<keyword evidence="6" id="KW-1003">Cell membrane</keyword>
<dbReference type="Pfam" id="PF02411">
    <property type="entry name" value="MerT"/>
    <property type="match status" value="1"/>
</dbReference>
<keyword evidence="17" id="KW-1185">Reference proteome</keyword>